<dbReference type="STRING" id="649638.Trad_2311"/>
<dbReference type="KEGG" id="tra:Trad_2311"/>
<organism evidence="1 2">
    <name type="scientific">Truepera radiovictrix (strain DSM 17093 / CIP 108686 / LMG 22925 / RQ-24)</name>
    <dbReference type="NCBI Taxonomy" id="649638"/>
    <lineage>
        <taxon>Bacteria</taxon>
        <taxon>Thermotogati</taxon>
        <taxon>Deinococcota</taxon>
        <taxon>Deinococci</taxon>
        <taxon>Trueperales</taxon>
        <taxon>Trueperaceae</taxon>
        <taxon>Truepera</taxon>
    </lineage>
</organism>
<dbReference type="HOGENOM" id="CLU_1904231_0_0_0"/>
<dbReference type="AlphaFoldDB" id="D7CSK1"/>
<protein>
    <submittedName>
        <fullName evidence="1">Uncharacterized protein</fullName>
    </submittedName>
</protein>
<gene>
    <name evidence="1" type="ordered locus">Trad_2311</name>
</gene>
<dbReference type="eggNOG" id="ENOG50348RD">
    <property type="taxonomic scope" value="Bacteria"/>
</dbReference>
<reference evidence="1 2" key="2">
    <citation type="journal article" date="2011" name="Stand. Genomic Sci.">
        <title>Complete genome sequence of Truepera radiovictrix type strain (RQ-24).</title>
        <authorList>
            <person name="Ivanova N."/>
            <person name="Rohde C."/>
            <person name="Munk C."/>
            <person name="Nolan M."/>
            <person name="Lucas S."/>
            <person name="Del Rio T.G."/>
            <person name="Tice H."/>
            <person name="Deshpande S."/>
            <person name="Cheng J.F."/>
            <person name="Tapia R."/>
            <person name="Han C."/>
            <person name="Goodwin L."/>
            <person name="Pitluck S."/>
            <person name="Liolios K."/>
            <person name="Mavromatis K."/>
            <person name="Mikhailova N."/>
            <person name="Pati A."/>
            <person name="Chen A."/>
            <person name="Palaniappan K."/>
            <person name="Land M."/>
            <person name="Hauser L."/>
            <person name="Chang Y.J."/>
            <person name="Jeffries C.D."/>
            <person name="Brambilla E."/>
            <person name="Rohde M."/>
            <person name="Goker M."/>
            <person name="Tindall B.J."/>
            <person name="Woyke T."/>
            <person name="Bristow J."/>
            <person name="Eisen J.A."/>
            <person name="Markowitz V."/>
            <person name="Hugenholtz P."/>
            <person name="Kyrpides N.C."/>
            <person name="Klenk H.P."/>
            <person name="Lapidus A."/>
        </authorList>
    </citation>
    <scope>NUCLEOTIDE SEQUENCE [LARGE SCALE GENOMIC DNA]</scope>
    <source>
        <strain evidence="2">DSM 17093 / CIP 108686 / LMG 22925 / RQ-24</strain>
    </source>
</reference>
<dbReference type="Proteomes" id="UP000000379">
    <property type="component" value="Chromosome"/>
</dbReference>
<keyword evidence="2" id="KW-1185">Reference proteome</keyword>
<sequence length="138" mass="15475">MIGAVPRTRVDEPLVAHRVALQAKLSPHPWGFAEIFKLVAHRVLGIDKAHHIFYNLPNPKNPARRQAERGSPVRKEVNSVLYGSLADEDLVQLVADAARAARVRNLAQLLAELRLRLAEYRLLEQHGAYDADAWDDTS</sequence>
<accession>D7CSK1</accession>
<evidence type="ECO:0000313" key="2">
    <source>
        <dbReference type="Proteomes" id="UP000000379"/>
    </source>
</evidence>
<dbReference type="EMBL" id="CP002049">
    <property type="protein sequence ID" value="ADI15421.1"/>
    <property type="molecule type" value="Genomic_DNA"/>
</dbReference>
<reference evidence="2" key="1">
    <citation type="submission" date="2010-05" db="EMBL/GenBank/DDBJ databases">
        <title>The complete genome of Truepera radiovictris DSM 17093.</title>
        <authorList>
            <consortium name="US DOE Joint Genome Institute (JGI-PGF)"/>
            <person name="Lucas S."/>
            <person name="Copeland A."/>
            <person name="Lapidus A."/>
            <person name="Glavina del Rio T."/>
            <person name="Dalin E."/>
            <person name="Tice H."/>
            <person name="Bruce D."/>
            <person name="Goodwin L."/>
            <person name="Pitluck S."/>
            <person name="Kyrpides N."/>
            <person name="Mavromatis K."/>
            <person name="Ovchinnikova G."/>
            <person name="Munk A.C."/>
            <person name="Detter J.C."/>
            <person name="Han C."/>
            <person name="Tapia R."/>
            <person name="Land M."/>
            <person name="Hauser L."/>
            <person name="Markowitz V."/>
            <person name="Cheng J.-F."/>
            <person name="Hugenholtz P."/>
            <person name="Woyke T."/>
            <person name="Wu D."/>
            <person name="Tindall B."/>
            <person name="Pomrenke H.G."/>
            <person name="Brambilla E."/>
            <person name="Klenk H.-P."/>
            <person name="Eisen J.A."/>
        </authorList>
    </citation>
    <scope>NUCLEOTIDE SEQUENCE [LARGE SCALE GENOMIC DNA]</scope>
    <source>
        <strain evidence="2">DSM 17093 / CIP 108686 / LMG 22925 / RQ-24</strain>
    </source>
</reference>
<proteinExistence type="predicted"/>
<evidence type="ECO:0000313" key="1">
    <source>
        <dbReference type="EMBL" id="ADI15421.1"/>
    </source>
</evidence>
<name>D7CSK1_TRURR</name>